<organism evidence="6 7">
    <name type="scientific">Symbiodinium natans</name>
    <dbReference type="NCBI Taxonomy" id="878477"/>
    <lineage>
        <taxon>Eukaryota</taxon>
        <taxon>Sar</taxon>
        <taxon>Alveolata</taxon>
        <taxon>Dinophyceae</taxon>
        <taxon>Suessiales</taxon>
        <taxon>Symbiodiniaceae</taxon>
        <taxon>Symbiodinium</taxon>
    </lineage>
</organism>
<dbReference type="Pfam" id="PF01094">
    <property type="entry name" value="ANF_receptor"/>
    <property type="match status" value="1"/>
</dbReference>
<protein>
    <submittedName>
        <fullName evidence="6">GRM8 protein</fullName>
    </submittedName>
</protein>
<gene>
    <name evidence="6" type="primary">GRM8</name>
    <name evidence="6" type="ORF">SNAT2548_LOCUS28254</name>
</gene>
<dbReference type="InterPro" id="IPR001828">
    <property type="entry name" value="ANF_lig-bd_rcpt"/>
</dbReference>
<dbReference type="Gene3D" id="3.40.50.2300">
    <property type="match status" value="1"/>
</dbReference>
<dbReference type="OrthoDB" id="10537260at2759"/>
<keyword evidence="4" id="KW-0472">Membrane</keyword>
<dbReference type="EMBL" id="CAJNDS010002510">
    <property type="protein sequence ID" value="CAE7504494.1"/>
    <property type="molecule type" value="Genomic_DNA"/>
</dbReference>
<dbReference type="AlphaFoldDB" id="A0A812T2V8"/>
<sequence>MEEQAKLAGEEDRLKGVSLRYMPNSFVNAEAITALNIAKGLGSRFLFTSMNSQMFNKFAPVMVAEGFMGPDWQILGSESATTYGPEMTDADLPIGFQRWNPVSRGTKFPLFTDMWKLMNTNDVTSAAARTRYGIDNFKVPLASATVPAIVDSDFTDVVLPSYDTFLFDALYTLVIAINNLLNQGNALSAIQGELLLTEVRQTSFTGISGQV</sequence>
<keyword evidence="3" id="KW-1133">Transmembrane helix</keyword>
<evidence type="ECO:0000313" key="7">
    <source>
        <dbReference type="Proteomes" id="UP000604046"/>
    </source>
</evidence>
<evidence type="ECO:0000313" key="6">
    <source>
        <dbReference type="EMBL" id="CAE7504494.1"/>
    </source>
</evidence>
<dbReference type="Proteomes" id="UP000604046">
    <property type="component" value="Unassembled WGS sequence"/>
</dbReference>
<comment type="subcellular location">
    <subcellularLocation>
        <location evidence="1">Membrane</location>
    </subcellularLocation>
</comment>
<dbReference type="InterPro" id="IPR028082">
    <property type="entry name" value="Peripla_BP_I"/>
</dbReference>
<accession>A0A812T2V8</accession>
<evidence type="ECO:0000256" key="4">
    <source>
        <dbReference type="ARBA" id="ARBA00023136"/>
    </source>
</evidence>
<keyword evidence="7" id="KW-1185">Reference proteome</keyword>
<name>A0A812T2V8_9DINO</name>
<evidence type="ECO:0000256" key="2">
    <source>
        <dbReference type="ARBA" id="ARBA00022692"/>
    </source>
</evidence>
<comment type="caution">
    <text evidence="6">The sequence shown here is derived from an EMBL/GenBank/DDBJ whole genome shotgun (WGS) entry which is preliminary data.</text>
</comment>
<dbReference type="GO" id="GO:0016020">
    <property type="term" value="C:membrane"/>
    <property type="evidence" value="ECO:0007669"/>
    <property type="project" value="UniProtKB-SubCell"/>
</dbReference>
<feature type="domain" description="Receptor ligand binding region" evidence="5">
    <location>
        <begin position="42"/>
        <end position="211"/>
    </location>
</feature>
<evidence type="ECO:0000259" key="5">
    <source>
        <dbReference type="Pfam" id="PF01094"/>
    </source>
</evidence>
<evidence type="ECO:0000256" key="1">
    <source>
        <dbReference type="ARBA" id="ARBA00004370"/>
    </source>
</evidence>
<evidence type="ECO:0000256" key="3">
    <source>
        <dbReference type="ARBA" id="ARBA00022989"/>
    </source>
</evidence>
<keyword evidence="2" id="KW-0812">Transmembrane</keyword>
<dbReference type="SUPFAM" id="SSF53822">
    <property type="entry name" value="Periplasmic binding protein-like I"/>
    <property type="match status" value="1"/>
</dbReference>
<proteinExistence type="predicted"/>
<reference evidence="6" key="1">
    <citation type="submission" date="2021-02" db="EMBL/GenBank/DDBJ databases">
        <authorList>
            <person name="Dougan E. K."/>
            <person name="Rhodes N."/>
            <person name="Thang M."/>
            <person name="Chan C."/>
        </authorList>
    </citation>
    <scope>NUCLEOTIDE SEQUENCE</scope>
</reference>